<dbReference type="AlphaFoldDB" id="A0A914Y5S0"/>
<proteinExistence type="predicted"/>
<accession>A0A914Y5S0</accession>
<feature type="coiled-coil region" evidence="1">
    <location>
        <begin position="53"/>
        <end position="80"/>
    </location>
</feature>
<protein>
    <submittedName>
        <fullName evidence="3">Uncharacterized protein</fullName>
    </submittedName>
</protein>
<dbReference type="Proteomes" id="UP000887577">
    <property type="component" value="Unplaced"/>
</dbReference>
<name>A0A914Y5S0_9BILA</name>
<evidence type="ECO:0000313" key="3">
    <source>
        <dbReference type="WBParaSite" id="PSU_v2.g1459.t1"/>
    </source>
</evidence>
<evidence type="ECO:0000313" key="2">
    <source>
        <dbReference type="Proteomes" id="UP000887577"/>
    </source>
</evidence>
<organism evidence="2 3">
    <name type="scientific">Panagrolaimus superbus</name>
    <dbReference type="NCBI Taxonomy" id="310955"/>
    <lineage>
        <taxon>Eukaryota</taxon>
        <taxon>Metazoa</taxon>
        <taxon>Ecdysozoa</taxon>
        <taxon>Nematoda</taxon>
        <taxon>Chromadorea</taxon>
        <taxon>Rhabditida</taxon>
        <taxon>Tylenchina</taxon>
        <taxon>Panagrolaimomorpha</taxon>
        <taxon>Panagrolaimoidea</taxon>
        <taxon>Panagrolaimidae</taxon>
        <taxon>Panagrolaimus</taxon>
    </lineage>
</organism>
<dbReference type="WBParaSite" id="PSU_v2.g1459.t1">
    <property type="protein sequence ID" value="PSU_v2.g1459.t1"/>
    <property type="gene ID" value="PSU_v2.g1459"/>
</dbReference>
<sequence>MASADYLKKYLSSDDSKNKKKRSQKIGKSWAVRIKVVEDDAFIMVEPNKSREMYLDEEEIDETEEEIREKQKLAEKLKFRSDTFLPVEKYSKYK</sequence>
<keyword evidence="2" id="KW-1185">Reference proteome</keyword>
<evidence type="ECO:0000256" key="1">
    <source>
        <dbReference type="SAM" id="Coils"/>
    </source>
</evidence>
<keyword evidence="1" id="KW-0175">Coiled coil</keyword>
<reference evidence="3" key="1">
    <citation type="submission" date="2022-11" db="UniProtKB">
        <authorList>
            <consortium name="WormBaseParasite"/>
        </authorList>
    </citation>
    <scope>IDENTIFICATION</scope>
</reference>